<dbReference type="AlphaFoldDB" id="A0A2P5B1B0"/>
<gene>
    <name evidence="1" type="ORF">PanWU01x14_280720</name>
</gene>
<evidence type="ECO:0000313" key="2">
    <source>
        <dbReference type="Proteomes" id="UP000237105"/>
    </source>
</evidence>
<organism evidence="1 2">
    <name type="scientific">Parasponia andersonii</name>
    <name type="common">Sponia andersonii</name>
    <dbReference type="NCBI Taxonomy" id="3476"/>
    <lineage>
        <taxon>Eukaryota</taxon>
        <taxon>Viridiplantae</taxon>
        <taxon>Streptophyta</taxon>
        <taxon>Embryophyta</taxon>
        <taxon>Tracheophyta</taxon>
        <taxon>Spermatophyta</taxon>
        <taxon>Magnoliopsida</taxon>
        <taxon>eudicotyledons</taxon>
        <taxon>Gunneridae</taxon>
        <taxon>Pentapetalae</taxon>
        <taxon>rosids</taxon>
        <taxon>fabids</taxon>
        <taxon>Rosales</taxon>
        <taxon>Cannabaceae</taxon>
        <taxon>Parasponia</taxon>
    </lineage>
</organism>
<protein>
    <submittedName>
        <fullName evidence="1">Uncharacterized protein</fullName>
    </submittedName>
</protein>
<dbReference type="EMBL" id="JXTB01000389">
    <property type="protein sequence ID" value="PON42572.1"/>
    <property type="molecule type" value="Genomic_DNA"/>
</dbReference>
<sequence length="77" mass="8567">MEGAYWDVCTHPSIVKEGLSLLINAIPSLTDTLTTLPNHLALPLTFLSEAVNEETWSITDSMDGFKRMRSALEMTLQ</sequence>
<accession>A0A2P5B1B0</accession>
<dbReference type="Proteomes" id="UP000237105">
    <property type="component" value="Unassembled WGS sequence"/>
</dbReference>
<keyword evidence="2" id="KW-1185">Reference proteome</keyword>
<proteinExistence type="predicted"/>
<reference evidence="2" key="1">
    <citation type="submission" date="2016-06" db="EMBL/GenBank/DDBJ databases">
        <title>Parallel loss of symbiosis genes in relatives of nitrogen-fixing non-legume Parasponia.</title>
        <authorList>
            <person name="Van Velzen R."/>
            <person name="Holmer R."/>
            <person name="Bu F."/>
            <person name="Rutten L."/>
            <person name="Van Zeijl A."/>
            <person name="Liu W."/>
            <person name="Santuari L."/>
            <person name="Cao Q."/>
            <person name="Sharma T."/>
            <person name="Shen D."/>
            <person name="Roswanjaya Y."/>
            <person name="Wardhani T."/>
            <person name="Kalhor M.S."/>
            <person name="Jansen J."/>
            <person name="Van den Hoogen J."/>
            <person name="Gungor B."/>
            <person name="Hartog M."/>
            <person name="Hontelez J."/>
            <person name="Verver J."/>
            <person name="Yang W.-C."/>
            <person name="Schijlen E."/>
            <person name="Repin R."/>
            <person name="Schilthuizen M."/>
            <person name="Schranz E."/>
            <person name="Heidstra R."/>
            <person name="Miyata K."/>
            <person name="Fedorova E."/>
            <person name="Kohlen W."/>
            <person name="Bisseling T."/>
            <person name="Smit S."/>
            <person name="Geurts R."/>
        </authorList>
    </citation>
    <scope>NUCLEOTIDE SEQUENCE [LARGE SCALE GENOMIC DNA]</scope>
    <source>
        <strain evidence="2">cv. WU1-14</strain>
    </source>
</reference>
<feature type="non-terminal residue" evidence="1">
    <location>
        <position position="77"/>
    </location>
</feature>
<name>A0A2P5B1B0_PARAD</name>
<comment type="caution">
    <text evidence="1">The sequence shown here is derived from an EMBL/GenBank/DDBJ whole genome shotgun (WGS) entry which is preliminary data.</text>
</comment>
<evidence type="ECO:0000313" key="1">
    <source>
        <dbReference type="EMBL" id="PON42572.1"/>
    </source>
</evidence>